<reference evidence="1" key="1">
    <citation type="submission" date="2020-10" db="EMBL/GenBank/DDBJ databases">
        <authorList>
            <person name="Gilroy R."/>
        </authorList>
    </citation>
    <scope>NUCLEOTIDE SEQUENCE</scope>
    <source>
        <strain evidence="1">ChiGjej2B2-16831</strain>
    </source>
</reference>
<evidence type="ECO:0000313" key="2">
    <source>
        <dbReference type="Proteomes" id="UP000824128"/>
    </source>
</evidence>
<proteinExistence type="predicted"/>
<dbReference type="Pfam" id="PF04294">
    <property type="entry name" value="VanW"/>
    <property type="match status" value="1"/>
</dbReference>
<name>A0A9D1N4C7_9FIRM</name>
<accession>A0A9D1N4C7</accession>
<dbReference type="AlphaFoldDB" id="A0A9D1N4C7"/>
<evidence type="ECO:0000313" key="1">
    <source>
        <dbReference type="EMBL" id="HIU94549.1"/>
    </source>
</evidence>
<sequence>AALLLAMNGEAAEALPLAVDTAALRAGAAEFAARHNCKARDAAAVYRPGAAEPFAFTGERTGVTVDEDALCQAVLRAVGQGQTRIEAPCSVQEPALTEEALRARHRLLGTFTTSFAKSPHNAENRVFNIRKAAAAIDGTVLAPGETFDCNAVLGDRNEQNGWRMAAGIRNGRYVQEYGGGVCQVSSTLFNAVLLADLTITERHPHSWPMGYVDIGRDATISTGGKNFRFVNSTAAPLTVSAVVDGEAQTLTVSLYGEPALPDGQYVEVVSERTGTLPALPDEVLLDESLPAGTRVVEREGRQGRTARTVKRYYAANGTLLREETVYEDTYRSIAARIYVSTDLYAEETAAAAAPAG</sequence>
<dbReference type="EMBL" id="DVNZ01000166">
    <property type="protein sequence ID" value="HIU94549.1"/>
    <property type="molecule type" value="Genomic_DNA"/>
</dbReference>
<dbReference type="PANTHER" id="PTHR35788:SF1">
    <property type="entry name" value="EXPORTED PROTEIN"/>
    <property type="match status" value="1"/>
</dbReference>
<feature type="non-terminal residue" evidence="1">
    <location>
        <position position="1"/>
    </location>
</feature>
<dbReference type="InterPro" id="IPR007391">
    <property type="entry name" value="Vancomycin_resist_VanW"/>
</dbReference>
<protein>
    <submittedName>
        <fullName evidence="1">VanW family protein</fullName>
    </submittedName>
</protein>
<dbReference type="InterPro" id="IPR052913">
    <property type="entry name" value="Glycopeptide_resist_protein"/>
</dbReference>
<comment type="caution">
    <text evidence="1">The sequence shown here is derived from an EMBL/GenBank/DDBJ whole genome shotgun (WGS) entry which is preliminary data.</text>
</comment>
<dbReference type="PANTHER" id="PTHR35788">
    <property type="entry name" value="EXPORTED PROTEIN-RELATED"/>
    <property type="match status" value="1"/>
</dbReference>
<organism evidence="1 2">
    <name type="scientific">Candidatus Aphodomorpha intestinavium</name>
    <dbReference type="NCBI Taxonomy" id="2840672"/>
    <lineage>
        <taxon>Bacteria</taxon>
        <taxon>Bacillati</taxon>
        <taxon>Bacillota</taxon>
        <taxon>Clostridia</taxon>
        <taxon>Eubacteriales</taxon>
        <taxon>Candidatus Aphodomorpha</taxon>
    </lineage>
</organism>
<reference evidence="1" key="2">
    <citation type="journal article" date="2021" name="PeerJ">
        <title>Extensive microbial diversity within the chicken gut microbiome revealed by metagenomics and culture.</title>
        <authorList>
            <person name="Gilroy R."/>
            <person name="Ravi A."/>
            <person name="Getino M."/>
            <person name="Pursley I."/>
            <person name="Horton D.L."/>
            <person name="Alikhan N.F."/>
            <person name="Baker D."/>
            <person name="Gharbi K."/>
            <person name="Hall N."/>
            <person name="Watson M."/>
            <person name="Adriaenssens E.M."/>
            <person name="Foster-Nyarko E."/>
            <person name="Jarju S."/>
            <person name="Secka A."/>
            <person name="Antonio M."/>
            <person name="Oren A."/>
            <person name="Chaudhuri R.R."/>
            <person name="La Ragione R."/>
            <person name="Hildebrand F."/>
            <person name="Pallen M.J."/>
        </authorList>
    </citation>
    <scope>NUCLEOTIDE SEQUENCE</scope>
    <source>
        <strain evidence="1">ChiGjej2B2-16831</strain>
    </source>
</reference>
<dbReference type="Proteomes" id="UP000824128">
    <property type="component" value="Unassembled WGS sequence"/>
</dbReference>
<gene>
    <name evidence="1" type="ORF">IAD24_05250</name>
</gene>